<organism evidence="2 3">
    <name type="scientific">Nocardioides iriomotensis</name>
    <dbReference type="NCBI Taxonomy" id="715784"/>
    <lineage>
        <taxon>Bacteria</taxon>
        <taxon>Bacillati</taxon>
        <taxon>Actinomycetota</taxon>
        <taxon>Actinomycetes</taxon>
        <taxon>Propionibacteriales</taxon>
        <taxon>Nocardioidaceae</taxon>
        <taxon>Nocardioides</taxon>
    </lineage>
</organism>
<gene>
    <name evidence="2" type="ORF">ETU37_19500</name>
</gene>
<proteinExistence type="predicted"/>
<protein>
    <recommendedName>
        <fullName evidence="4">Big-1 domain-containing protein</fullName>
    </recommendedName>
</protein>
<keyword evidence="3" id="KW-1185">Reference proteome</keyword>
<comment type="caution">
    <text evidence="2">The sequence shown here is derived from an EMBL/GenBank/DDBJ whole genome shotgun (WGS) entry which is preliminary data.</text>
</comment>
<accession>A0A4Q5IXR7</accession>
<name>A0A4Q5IXR7_9ACTN</name>
<dbReference type="PROSITE" id="PS51257">
    <property type="entry name" value="PROKAR_LIPOPROTEIN"/>
    <property type="match status" value="1"/>
</dbReference>
<feature type="chain" id="PRO_5038619192" description="Big-1 domain-containing protein" evidence="1">
    <location>
        <begin position="24"/>
        <end position="232"/>
    </location>
</feature>
<dbReference type="RefSeq" id="WP_129989015.1">
    <property type="nucleotide sequence ID" value="NZ_SDPU01000034.1"/>
</dbReference>
<evidence type="ECO:0000313" key="2">
    <source>
        <dbReference type="EMBL" id="RYU10018.1"/>
    </source>
</evidence>
<reference evidence="2 3" key="1">
    <citation type="submission" date="2019-01" db="EMBL/GenBank/DDBJ databases">
        <title>Nocardioides guangzhouensis sp. nov., an actinobacterium isolated from soil.</title>
        <authorList>
            <person name="Fu Y."/>
            <person name="Cai Y."/>
            <person name="Lin Z."/>
            <person name="Chen P."/>
        </authorList>
    </citation>
    <scope>NUCLEOTIDE SEQUENCE [LARGE SCALE GENOMIC DNA]</scope>
    <source>
        <strain evidence="2 3">NBRC 105384</strain>
    </source>
</reference>
<feature type="signal peptide" evidence="1">
    <location>
        <begin position="1"/>
        <end position="23"/>
    </location>
</feature>
<keyword evidence="1" id="KW-0732">Signal</keyword>
<evidence type="ECO:0008006" key="4">
    <source>
        <dbReference type="Google" id="ProtNLM"/>
    </source>
</evidence>
<dbReference type="Proteomes" id="UP000291189">
    <property type="component" value="Unassembled WGS sequence"/>
</dbReference>
<evidence type="ECO:0000256" key="1">
    <source>
        <dbReference type="SAM" id="SignalP"/>
    </source>
</evidence>
<dbReference type="EMBL" id="SDPU01000034">
    <property type="protein sequence ID" value="RYU10018.1"/>
    <property type="molecule type" value="Genomic_DNA"/>
</dbReference>
<dbReference type="AlphaFoldDB" id="A0A4Q5IXR7"/>
<sequence length="232" mass="24630">MRTVLTSAVAAAVLLACVPAASAQQAASATASAPPGVLYNACVAHLANYNVSLESPSSNWYLSLGYTAPDGKPLESNFAASAFGDPTSGVMAIRVCGDTVDPGTFTLSGRLQYDALYTSQVPPTTFTMRNPFTNTEIKPSTTNPGKGQKVAIKIKSRDEMPGGYERKAGATVLLQQKTERGWSKVKGSKAETNEKGKAKVKVRYTGGKLKLRAVTKGSADWDRSHSRKVVLR</sequence>
<evidence type="ECO:0000313" key="3">
    <source>
        <dbReference type="Proteomes" id="UP000291189"/>
    </source>
</evidence>